<keyword evidence="2" id="KW-0472">Membrane</keyword>
<accession>A0A4R2MUJ0</accession>
<dbReference type="Pfam" id="PF05137">
    <property type="entry name" value="PilN"/>
    <property type="match status" value="1"/>
</dbReference>
<gene>
    <name evidence="3" type="ORF">EV674_1425</name>
</gene>
<reference evidence="3 4" key="1">
    <citation type="submission" date="2019-03" db="EMBL/GenBank/DDBJ databases">
        <title>Genomic Encyclopedia of Type Strains, Phase IV (KMG-IV): sequencing the most valuable type-strain genomes for metagenomic binning, comparative biology and taxonomic classification.</title>
        <authorList>
            <person name="Goeker M."/>
        </authorList>
    </citation>
    <scope>NUCLEOTIDE SEQUENCE [LARGE SCALE GENOMIC DNA]</scope>
    <source>
        <strain evidence="3 4">DSM 1837</strain>
    </source>
</reference>
<organism evidence="3 4">
    <name type="scientific">Simplicispira metamorpha</name>
    <dbReference type="NCBI Taxonomy" id="80881"/>
    <lineage>
        <taxon>Bacteria</taxon>
        <taxon>Pseudomonadati</taxon>
        <taxon>Pseudomonadota</taxon>
        <taxon>Betaproteobacteria</taxon>
        <taxon>Burkholderiales</taxon>
        <taxon>Comamonadaceae</taxon>
        <taxon>Simplicispira</taxon>
    </lineage>
</organism>
<dbReference type="OrthoDB" id="8906642at2"/>
<evidence type="ECO:0000256" key="1">
    <source>
        <dbReference type="SAM" id="MobiDB-lite"/>
    </source>
</evidence>
<keyword evidence="2" id="KW-1133">Transmembrane helix</keyword>
<feature type="compositionally biased region" description="Low complexity" evidence="1">
    <location>
        <begin position="380"/>
        <end position="417"/>
    </location>
</feature>
<proteinExistence type="predicted"/>
<dbReference type="EMBL" id="SLXH01000042">
    <property type="protein sequence ID" value="TCP11633.1"/>
    <property type="molecule type" value="Genomic_DNA"/>
</dbReference>
<feature type="compositionally biased region" description="Pro residues" evidence="1">
    <location>
        <begin position="368"/>
        <end position="379"/>
    </location>
</feature>
<comment type="caution">
    <text evidence="3">The sequence shown here is derived from an EMBL/GenBank/DDBJ whole genome shotgun (WGS) entry which is preliminary data.</text>
</comment>
<sequence length="436" mass="45659">MSPTTPSSRFFGLDLRALWLELRRPWQDMHQWPALAWLTPDAPVRVLHADGSDAVWLGQRPAPAGKAPAARFEAIELPDDKLLRRRMAVPVMATAQVAQAVALDVQSASPFAPADLVWGYSAQSLVQGGLQVDAVFASRKQIAQWIETQQHRLSAAASDTAPEVWAFAPTGQPIVLSGWGEAHRAHYGAQRRRMDYALLLSAGAIVAALAITPTAQLRLRAIEAVNAYTEAHHRTAPLMAQREVLVRSIERMEGVRALLLERADTIALLELLTQTLPDDTSLQSIQVQGMKVTINGLTTNAAALMQLLGTTAGLKEVRAPSAATRSPGATAESFLIEFQLDPAVLSAAGPVPVPQATAPESGSGSAPEVPPAAEPPVPEPGASVPAATPASVPATPGPAASPAKLSPAATTGTGAPARKSPFSSGPEPVTPAKAAP</sequence>
<evidence type="ECO:0000313" key="4">
    <source>
        <dbReference type="Proteomes" id="UP000295182"/>
    </source>
</evidence>
<feature type="region of interest" description="Disordered" evidence="1">
    <location>
        <begin position="351"/>
        <end position="436"/>
    </location>
</feature>
<dbReference type="InterPro" id="IPR007813">
    <property type="entry name" value="PilN"/>
</dbReference>
<dbReference type="AlphaFoldDB" id="A0A4R2MUJ0"/>
<name>A0A4R2MUJ0_9BURK</name>
<evidence type="ECO:0000256" key="2">
    <source>
        <dbReference type="SAM" id="Phobius"/>
    </source>
</evidence>
<evidence type="ECO:0000313" key="3">
    <source>
        <dbReference type="EMBL" id="TCP11633.1"/>
    </source>
</evidence>
<keyword evidence="2" id="KW-0812">Transmembrane</keyword>
<dbReference type="RefSeq" id="WP_119012715.1">
    <property type="nucleotide sequence ID" value="NZ_QXNC01000008.1"/>
</dbReference>
<feature type="transmembrane region" description="Helical" evidence="2">
    <location>
        <begin position="196"/>
        <end position="215"/>
    </location>
</feature>
<protein>
    <submittedName>
        <fullName evidence="3">General secretion pathway protein L</fullName>
    </submittedName>
</protein>
<keyword evidence="4" id="KW-1185">Reference proteome</keyword>
<dbReference type="Proteomes" id="UP000295182">
    <property type="component" value="Unassembled WGS sequence"/>
</dbReference>